<keyword evidence="5" id="KW-0004">4Fe-4S</keyword>
<dbReference type="GO" id="GO:0004355">
    <property type="term" value="F:glutamate synthase (NADPH) activity"/>
    <property type="evidence" value="ECO:0007669"/>
    <property type="project" value="UniProtKB-EC"/>
</dbReference>
<dbReference type="SUPFAM" id="SSF51971">
    <property type="entry name" value="Nucleotide-binding domain"/>
    <property type="match status" value="1"/>
</dbReference>
<dbReference type="OrthoDB" id="9803192at2"/>
<evidence type="ECO:0000256" key="12">
    <source>
        <dbReference type="ARBA" id="ARBA00023164"/>
    </source>
</evidence>
<dbReference type="FunFam" id="3.50.50.60:FF:000077">
    <property type="entry name" value="Glutamate synthase small subunit"/>
    <property type="match status" value="1"/>
</dbReference>
<evidence type="ECO:0000256" key="5">
    <source>
        <dbReference type="ARBA" id="ARBA00022485"/>
    </source>
</evidence>
<dbReference type="EMBL" id="QRAN01000002">
    <property type="protein sequence ID" value="RLQ23480.1"/>
    <property type="molecule type" value="Genomic_DNA"/>
</dbReference>
<accession>A0A3L7E3N8</accession>
<organism evidence="20 21">
    <name type="scientific">Seongchinamella sediminis</name>
    <dbReference type="NCBI Taxonomy" id="2283635"/>
    <lineage>
        <taxon>Bacteria</taxon>
        <taxon>Pseudomonadati</taxon>
        <taxon>Pseudomonadota</taxon>
        <taxon>Gammaproteobacteria</taxon>
        <taxon>Cellvibrionales</taxon>
        <taxon>Halieaceae</taxon>
        <taxon>Seongchinamella</taxon>
    </lineage>
</organism>
<proteinExistence type="predicted"/>
<dbReference type="Pfam" id="PF14691">
    <property type="entry name" value="Fer4_20"/>
    <property type="match status" value="1"/>
</dbReference>
<comment type="pathway">
    <text evidence="3">Nitrogen metabolism.</text>
</comment>
<comment type="pathway">
    <text evidence="2">Energy metabolism; nitrogen metabolism.</text>
</comment>
<keyword evidence="9" id="KW-0560">Oxidoreductase</keyword>
<keyword evidence="21" id="KW-1185">Reference proteome</keyword>
<dbReference type="InterPro" id="IPR023753">
    <property type="entry name" value="FAD/NAD-binding_dom"/>
</dbReference>
<feature type="domain" description="Dihydroprymidine dehydrogenase" evidence="19">
    <location>
        <begin position="28"/>
        <end position="137"/>
    </location>
</feature>
<sequence length="473" mass="52572">MSNRLANNFQFIDVGRNDPDKKPLQTRRTDYVEIYKPFTKSQVAEQSHRCLECGNPYCEWKCPVHNFIPNWLKLVSEGNLFEAAELSHETNTLPEVCGRVCPQDRLCEGACTLNDGFGAVTIGSSEKYITDTALAMGWRPDLSHVVATDRKVAIIGAGPAGLGCADILTRNGVKAVVFDRYPEIGGLLTFGIPEFKLEKQVMTRRREVFEGMGIEFRLNTEVGRDIQISELMEQYDAVFLGMGTYTYMKGNFPGEDLPGVYEALPYLVGNVNHNLGFEQEPEAYVNLRGKRVIVLGGGDTAMDCVRTAVRQGAEQVICAYRRDEENMPGSRREVKNAREEGVEFLFNRQPIEVVEYFGQACGIKVVETELGEPDADGRRRPQPIPGSEEVLEADAVIVAFGFQPSPPDWLGDVAVQTNDWQGVVAEEEQTYRFQTSNPKIFAGGDMVRGSDLVVTAIWEGRQAAEGILDYLGV</sequence>
<keyword evidence="7" id="KW-0479">Metal-binding</keyword>
<feature type="domain" description="FAD/NAD(P)-binding" evidence="18">
    <location>
        <begin position="151"/>
        <end position="460"/>
    </location>
</feature>
<dbReference type="PANTHER" id="PTHR42783">
    <property type="entry name" value="GLUTAMATE SYNTHASE [NADPH] SMALL CHAIN"/>
    <property type="match status" value="1"/>
</dbReference>
<evidence type="ECO:0000256" key="16">
    <source>
        <dbReference type="ARBA" id="ARBA00073489"/>
    </source>
</evidence>
<dbReference type="FunFam" id="1.10.1060.10:FF:000004">
    <property type="entry name" value="Glutamate synthase, small subunit"/>
    <property type="match status" value="1"/>
</dbReference>
<evidence type="ECO:0000256" key="8">
    <source>
        <dbReference type="ARBA" id="ARBA00022857"/>
    </source>
</evidence>
<comment type="caution">
    <text evidence="20">The sequence shown here is derived from an EMBL/GenBank/DDBJ whole genome shotgun (WGS) entry which is preliminary data.</text>
</comment>
<dbReference type="RefSeq" id="WP_117952658.1">
    <property type="nucleotide sequence ID" value="NZ_QRAN01000002.1"/>
</dbReference>
<name>A0A3L7E3N8_9GAMM</name>
<gene>
    <name evidence="20" type="ORF">DWB85_02710</name>
</gene>
<dbReference type="FunFam" id="3.50.50.60:FF:000068">
    <property type="entry name" value="Glutamate synthase small subunit"/>
    <property type="match status" value="1"/>
</dbReference>
<dbReference type="InterPro" id="IPR009051">
    <property type="entry name" value="Helical_ferredxn"/>
</dbReference>
<keyword evidence="10" id="KW-0408">Iron</keyword>
<evidence type="ECO:0000313" key="21">
    <source>
        <dbReference type="Proteomes" id="UP000265509"/>
    </source>
</evidence>
<evidence type="ECO:0000256" key="3">
    <source>
        <dbReference type="ARBA" id="ARBA00004909"/>
    </source>
</evidence>
<dbReference type="Pfam" id="PF07992">
    <property type="entry name" value="Pyr_redox_2"/>
    <property type="match status" value="1"/>
</dbReference>
<dbReference type="InterPro" id="IPR036188">
    <property type="entry name" value="FAD/NAD-bd_sf"/>
</dbReference>
<keyword evidence="6" id="KW-0028">Amino-acid biosynthesis</keyword>
<comment type="pathway">
    <text evidence="13">Amino-acid biosynthesis; L-glutamate biosynthesis via GLT pathway; L-glutamate from 2-oxoglutarate and L-glutamine (NADP(+) route): step 1/1.</text>
</comment>
<evidence type="ECO:0000256" key="13">
    <source>
        <dbReference type="ARBA" id="ARBA00037898"/>
    </source>
</evidence>
<keyword evidence="11" id="KW-0411">Iron-sulfur</keyword>
<evidence type="ECO:0000256" key="15">
    <source>
        <dbReference type="ARBA" id="ARBA00053198"/>
    </source>
</evidence>
<dbReference type="EC" id="1.4.1.13" evidence="4"/>
<comment type="function">
    <text evidence="15">Catalyzes the conversion of L-glutamine and 2-oxoglutarate into two molecules of L-glutamate.</text>
</comment>
<comment type="cofactor">
    <cofactor evidence="1">
        <name>[4Fe-4S] cluster</name>
        <dbReference type="ChEBI" id="CHEBI:49883"/>
    </cofactor>
</comment>
<keyword evidence="8" id="KW-0521">NADP</keyword>
<evidence type="ECO:0000256" key="14">
    <source>
        <dbReference type="ARBA" id="ARBA00048151"/>
    </source>
</evidence>
<evidence type="ECO:0000259" key="18">
    <source>
        <dbReference type="Pfam" id="PF07992"/>
    </source>
</evidence>
<dbReference type="Gene3D" id="3.50.50.60">
    <property type="entry name" value="FAD/NAD(P)-binding domain"/>
    <property type="match status" value="2"/>
</dbReference>
<dbReference type="PRINTS" id="PR00419">
    <property type="entry name" value="ADXRDTASE"/>
</dbReference>
<protein>
    <recommendedName>
        <fullName evidence="16">Glutamate synthase [NADPH] small chain</fullName>
        <ecNumber evidence="4">1.4.1.13</ecNumber>
    </recommendedName>
    <alternativeName>
        <fullName evidence="17">Glutamate synthase subunit beta</fullName>
    </alternativeName>
</protein>
<evidence type="ECO:0000256" key="2">
    <source>
        <dbReference type="ARBA" id="ARBA00004802"/>
    </source>
</evidence>
<dbReference type="Gene3D" id="1.10.1060.10">
    <property type="entry name" value="Alpha-helical ferredoxin"/>
    <property type="match status" value="1"/>
</dbReference>
<dbReference type="NCBIfam" id="TIGR01318">
    <property type="entry name" value="gltD_gamma_fam"/>
    <property type="match status" value="1"/>
</dbReference>
<evidence type="ECO:0000256" key="10">
    <source>
        <dbReference type="ARBA" id="ARBA00023004"/>
    </source>
</evidence>
<evidence type="ECO:0000256" key="1">
    <source>
        <dbReference type="ARBA" id="ARBA00001966"/>
    </source>
</evidence>
<evidence type="ECO:0000256" key="4">
    <source>
        <dbReference type="ARBA" id="ARBA00012079"/>
    </source>
</evidence>
<evidence type="ECO:0000259" key="19">
    <source>
        <dbReference type="Pfam" id="PF14691"/>
    </source>
</evidence>
<dbReference type="GO" id="GO:0051539">
    <property type="term" value="F:4 iron, 4 sulfur cluster binding"/>
    <property type="evidence" value="ECO:0007669"/>
    <property type="project" value="UniProtKB-KW"/>
</dbReference>
<dbReference type="PANTHER" id="PTHR42783:SF3">
    <property type="entry name" value="GLUTAMATE SYNTHASE [NADPH] SMALL CHAIN-RELATED"/>
    <property type="match status" value="1"/>
</dbReference>
<evidence type="ECO:0000313" key="20">
    <source>
        <dbReference type="EMBL" id="RLQ23480.1"/>
    </source>
</evidence>
<dbReference type="SUPFAM" id="SSF46548">
    <property type="entry name" value="alpha-helical ferredoxin"/>
    <property type="match status" value="1"/>
</dbReference>
<evidence type="ECO:0000256" key="9">
    <source>
        <dbReference type="ARBA" id="ARBA00023002"/>
    </source>
</evidence>
<dbReference type="Proteomes" id="UP000265509">
    <property type="component" value="Unassembled WGS sequence"/>
</dbReference>
<dbReference type="AlphaFoldDB" id="A0A3L7E3N8"/>
<reference evidence="20 21" key="1">
    <citation type="submission" date="2018-07" db="EMBL/GenBank/DDBJ databases">
        <title>Halioglobus sp. genome submission.</title>
        <authorList>
            <person name="Ye M.-Q."/>
            <person name="Du Z.-J."/>
        </authorList>
    </citation>
    <scope>NUCLEOTIDE SEQUENCE [LARGE SCALE GENOMIC DNA]</scope>
    <source>
        <strain evidence="20 21">U0301</strain>
    </source>
</reference>
<dbReference type="InterPro" id="IPR028261">
    <property type="entry name" value="DPD_II"/>
</dbReference>
<evidence type="ECO:0000256" key="6">
    <source>
        <dbReference type="ARBA" id="ARBA00022605"/>
    </source>
</evidence>
<evidence type="ECO:0000256" key="11">
    <source>
        <dbReference type="ARBA" id="ARBA00023014"/>
    </source>
</evidence>
<comment type="catalytic activity">
    <reaction evidence="14">
        <text>2 L-glutamate + NADP(+) = L-glutamine + 2-oxoglutarate + NADPH + H(+)</text>
        <dbReference type="Rhea" id="RHEA:15501"/>
        <dbReference type="ChEBI" id="CHEBI:15378"/>
        <dbReference type="ChEBI" id="CHEBI:16810"/>
        <dbReference type="ChEBI" id="CHEBI:29985"/>
        <dbReference type="ChEBI" id="CHEBI:57783"/>
        <dbReference type="ChEBI" id="CHEBI:58349"/>
        <dbReference type="ChEBI" id="CHEBI:58359"/>
        <dbReference type="EC" id="1.4.1.13"/>
    </reaction>
</comment>
<evidence type="ECO:0000256" key="7">
    <source>
        <dbReference type="ARBA" id="ARBA00022723"/>
    </source>
</evidence>
<evidence type="ECO:0000256" key="17">
    <source>
        <dbReference type="ARBA" id="ARBA00080114"/>
    </source>
</evidence>
<keyword evidence="12" id="KW-0314">Glutamate biosynthesis</keyword>
<dbReference type="GO" id="GO:0046872">
    <property type="term" value="F:metal ion binding"/>
    <property type="evidence" value="ECO:0007669"/>
    <property type="project" value="UniProtKB-KW"/>
</dbReference>
<dbReference type="InterPro" id="IPR006006">
    <property type="entry name" value="GltD-like"/>
</dbReference>
<dbReference type="GO" id="GO:0006537">
    <property type="term" value="P:glutamate biosynthetic process"/>
    <property type="evidence" value="ECO:0007669"/>
    <property type="project" value="UniProtKB-KW"/>
</dbReference>